<accession>A0A392TV78</accession>
<reference evidence="1 2" key="1">
    <citation type="journal article" date="2018" name="Front. Plant Sci.">
        <title>Red Clover (Trifolium pratense) and Zigzag Clover (T. medium) - A Picture of Genomic Similarities and Differences.</title>
        <authorList>
            <person name="Dluhosova J."/>
            <person name="Istvanek J."/>
            <person name="Nedelnik J."/>
            <person name="Repkova J."/>
        </authorList>
    </citation>
    <scope>NUCLEOTIDE SEQUENCE [LARGE SCALE GENOMIC DNA]</scope>
    <source>
        <strain evidence="2">cv. 10/8</strain>
        <tissue evidence="1">Leaf</tissue>
    </source>
</reference>
<evidence type="ECO:0000313" key="1">
    <source>
        <dbReference type="EMBL" id="MCI64347.1"/>
    </source>
</evidence>
<name>A0A392TV78_9FABA</name>
<organism evidence="1 2">
    <name type="scientific">Trifolium medium</name>
    <dbReference type="NCBI Taxonomy" id="97028"/>
    <lineage>
        <taxon>Eukaryota</taxon>
        <taxon>Viridiplantae</taxon>
        <taxon>Streptophyta</taxon>
        <taxon>Embryophyta</taxon>
        <taxon>Tracheophyta</taxon>
        <taxon>Spermatophyta</taxon>
        <taxon>Magnoliopsida</taxon>
        <taxon>eudicotyledons</taxon>
        <taxon>Gunneridae</taxon>
        <taxon>Pentapetalae</taxon>
        <taxon>rosids</taxon>
        <taxon>fabids</taxon>
        <taxon>Fabales</taxon>
        <taxon>Fabaceae</taxon>
        <taxon>Papilionoideae</taxon>
        <taxon>50 kb inversion clade</taxon>
        <taxon>NPAAA clade</taxon>
        <taxon>Hologalegina</taxon>
        <taxon>IRL clade</taxon>
        <taxon>Trifolieae</taxon>
        <taxon>Trifolium</taxon>
    </lineage>
</organism>
<dbReference type="Proteomes" id="UP000265520">
    <property type="component" value="Unassembled WGS sequence"/>
</dbReference>
<dbReference type="AlphaFoldDB" id="A0A392TV78"/>
<feature type="non-terminal residue" evidence="1">
    <location>
        <position position="50"/>
    </location>
</feature>
<dbReference type="EMBL" id="LXQA010653944">
    <property type="protein sequence ID" value="MCI64347.1"/>
    <property type="molecule type" value="Genomic_DNA"/>
</dbReference>
<sequence length="50" mass="5482">MYGIRIAPYFDVILQLTGNTKPAYVGHSWSSLSRPFSSRPAGNDVIGIDL</sequence>
<evidence type="ECO:0000313" key="2">
    <source>
        <dbReference type="Proteomes" id="UP000265520"/>
    </source>
</evidence>
<comment type="caution">
    <text evidence="1">The sequence shown here is derived from an EMBL/GenBank/DDBJ whole genome shotgun (WGS) entry which is preliminary data.</text>
</comment>
<proteinExistence type="predicted"/>
<protein>
    <submittedName>
        <fullName evidence="1">Heat shock 70 kDa protein</fullName>
    </submittedName>
</protein>
<keyword evidence="1" id="KW-0346">Stress response</keyword>
<keyword evidence="2" id="KW-1185">Reference proteome</keyword>